<organism evidence="1 2">
    <name type="scientific">Halotia branconii CENA392</name>
    <dbReference type="NCBI Taxonomy" id="1539056"/>
    <lineage>
        <taxon>Bacteria</taxon>
        <taxon>Bacillati</taxon>
        <taxon>Cyanobacteriota</taxon>
        <taxon>Cyanophyceae</taxon>
        <taxon>Nostocales</taxon>
        <taxon>Nodulariaceae</taxon>
        <taxon>Halotia</taxon>
    </lineage>
</organism>
<protein>
    <submittedName>
        <fullName evidence="1">Tautomerase family protein</fullName>
    </submittedName>
</protein>
<dbReference type="Proteomes" id="UP001223520">
    <property type="component" value="Chromosome"/>
</dbReference>
<keyword evidence="2" id="KW-1185">Reference proteome</keyword>
<evidence type="ECO:0000313" key="1">
    <source>
        <dbReference type="EMBL" id="WGV25921.1"/>
    </source>
</evidence>
<reference evidence="1 2" key="1">
    <citation type="journal article" date="2023" name="Limnol Oceanogr Lett">
        <title>Environmental adaptations by the intertidal Antarctic cyanobacterium Halotia branconii CENA392 as revealed using long-read genome sequencing.</title>
        <authorList>
            <person name="Dextro R.B."/>
            <person name="Delbaje E."/>
            <person name="Freitas P.N.N."/>
            <person name="Geraldes V."/>
            <person name="Pinto E."/>
            <person name="Long P.F."/>
            <person name="Fiore M.F."/>
        </authorList>
    </citation>
    <scope>NUCLEOTIDE SEQUENCE [LARGE SCALE GENOMIC DNA]</scope>
    <source>
        <strain evidence="1 2">CENA392</strain>
    </source>
</reference>
<dbReference type="AlphaFoldDB" id="A0AAJ6P9Q6"/>
<name>A0AAJ6P9Q6_9CYAN</name>
<dbReference type="InterPro" id="IPR037479">
    <property type="entry name" value="Tauto_MSAD"/>
</dbReference>
<evidence type="ECO:0000313" key="2">
    <source>
        <dbReference type="Proteomes" id="UP001223520"/>
    </source>
</evidence>
<sequence>MTQIKVYGLAEKLNPIKTKLANIIHSSIIEVLQLPPKKRFHRFFSLERDDFYYPSDRSENYLIIEISMFEGRTLETKKRLIYRLIQKINQNLNIAVNDIEITLFETPPANWGIRGLTGDELNLNYKVDV</sequence>
<dbReference type="InterPro" id="IPR014347">
    <property type="entry name" value="Tautomerase/MIF_sf"/>
</dbReference>
<dbReference type="KEGG" id="hbq:QI031_30155"/>
<dbReference type="RefSeq" id="WP_281483205.1">
    <property type="nucleotide sequence ID" value="NZ_CP124543.1"/>
</dbReference>
<dbReference type="Gene3D" id="3.30.429.10">
    <property type="entry name" value="Macrophage Migration Inhibitory Factor"/>
    <property type="match status" value="1"/>
</dbReference>
<dbReference type="SUPFAM" id="SSF55331">
    <property type="entry name" value="Tautomerase/MIF"/>
    <property type="match status" value="1"/>
</dbReference>
<dbReference type="PANTHER" id="PTHR38460">
    <property type="entry name" value="TAUTOMERASE YOLI-RELATED"/>
    <property type="match status" value="1"/>
</dbReference>
<dbReference type="PANTHER" id="PTHR38460:SF1">
    <property type="entry name" value="TAUTOMERASE YOLI-RELATED"/>
    <property type="match status" value="1"/>
</dbReference>
<accession>A0AAJ6P9Q6</accession>
<dbReference type="EMBL" id="CP124543">
    <property type="protein sequence ID" value="WGV25921.1"/>
    <property type="molecule type" value="Genomic_DNA"/>
</dbReference>
<proteinExistence type="predicted"/>
<gene>
    <name evidence="1" type="ORF">QI031_30155</name>
</gene>
<dbReference type="Pfam" id="PF14552">
    <property type="entry name" value="Tautomerase_2"/>
    <property type="match status" value="1"/>
</dbReference>